<dbReference type="EMBL" id="LT607413">
    <property type="protein sequence ID" value="SCE84691.1"/>
    <property type="molecule type" value="Genomic_DNA"/>
</dbReference>
<name>A0A1C4VLL2_MICEC</name>
<dbReference type="AlphaFoldDB" id="A0A1C4VLL2"/>
<organism evidence="1 2">
    <name type="scientific">Micromonospora echinospora</name>
    <name type="common">Micromonospora purpurea</name>
    <dbReference type="NCBI Taxonomy" id="1877"/>
    <lineage>
        <taxon>Bacteria</taxon>
        <taxon>Bacillati</taxon>
        <taxon>Actinomycetota</taxon>
        <taxon>Actinomycetes</taxon>
        <taxon>Micromonosporales</taxon>
        <taxon>Micromonosporaceae</taxon>
        <taxon>Micromonospora</taxon>
    </lineage>
</organism>
<protein>
    <submittedName>
        <fullName evidence="1">Uncharacterized protein</fullName>
    </submittedName>
</protein>
<evidence type="ECO:0000313" key="1">
    <source>
        <dbReference type="EMBL" id="SCE84691.1"/>
    </source>
</evidence>
<keyword evidence="2" id="KW-1185">Reference proteome</keyword>
<accession>A0A1C4VLL2</accession>
<reference evidence="2" key="1">
    <citation type="submission" date="2016-06" db="EMBL/GenBank/DDBJ databases">
        <authorList>
            <person name="Varghese N."/>
            <person name="Submissions Spin"/>
        </authorList>
    </citation>
    <scope>NUCLEOTIDE SEQUENCE [LARGE SCALE GENOMIC DNA]</scope>
    <source>
        <strain evidence="2">DSM 43816</strain>
    </source>
</reference>
<gene>
    <name evidence="1" type="ORF">GA0070618_1355</name>
</gene>
<proteinExistence type="predicted"/>
<dbReference type="Proteomes" id="UP000198253">
    <property type="component" value="Chromosome I"/>
</dbReference>
<evidence type="ECO:0000313" key="2">
    <source>
        <dbReference type="Proteomes" id="UP000198253"/>
    </source>
</evidence>
<dbReference type="InParanoid" id="A0A1C4VLL2"/>
<sequence>MSDQPSTILVETEEGWQTWLVCTACSGHGGRNEWVFVSLGTTTEVNARVPYGTCRAMGGRRP</sequence>